<dbReference type="HOGENOM" id="CLU_2287562_0_0_6"/>
<dbReference type="AlphaFoldDB" id="B8F8E5"/>
<dbReference type="EMBL" id="CP001321">
    <property type="protein sequence ID" value="ACL33597.1"/>
    <property type="molecule type" value="Genomic_DNA"/>
</dbReference>
<proteinExistence type="predicted"/>
<dbReference type="PATRIC" id="fig|557723.8.peg.2132"/>
<dbReference type="STRING" id="557723.HAPS_2159"/>
<accession>B8F8E5</accession>
<keyword evidence="1" id="KW-0175">Coiled coil</keyword>
<feature type="coiled-coil region" evidence="1">
    <location>
        <begin position="50"/>
        <end position="96"/>
    </location>
</feature>
<dbReference type="KEGG" id="hap:HAPS_2159"/>
<name>B8F8E5_GLAP5</name>
<dbReference type="InterPro" id="IPR025503">
    <property type="entry name" value="DUF4391"/>
</dbReference>
<dbReference type="Proteomes" id="UP000006743">
    <property type="component" value="Chromosome"/>
</dbReference>
<dbReference type="Pfam" id="PF14335">
    <property type="entry name" value="DUF4391"/>
    <property type="match status" value="1"/>
</dbReference>
<keyword evidence="3" id="KW-1185">Reference proteome</keyword>
<organism evidence="2 3">
    <name type="scientific">Glaesserella parasuis serovar 5 (strain SH0165)</name>
    <name type="common">Haemophilus parasuis</name>
    <dbReference type="NCBI Taxonomy" id="557723"/>
    <lineage>
        <taxon>Bacteria</taxon>
        <taxon>Pseudomonadati</taxon>
        <taxon>Pseudomonadota</taxon>
        <taxon>Gammaproteobacteria</taxon>
        <taxon>Pasteurellales</taxon>
        <taxon>Pasteurellaceae</taxon>
        <taxon>Glaesserella</taxon>
    </lineage>
</organism>
<evidence type="ECO:0000313" key="2">
    <source>
        <dbReference type="EMBL" id="ACL33597.1"/>
    </source>
</evidence>
<evidence type="ECO:0000256" key="1">
    <source>
        <dbReference type="SAM" id="Coils"/>
    </source>
</evidence>
<sequence>MKTVIGSYYRSKWFEENERSNLPLFLHLVDLYEHIISELLPINTDTLSSIEEKLALNKKLEQTHQEINQLKKKLKAEKQFNRKVEINLKLKELENSFLIFD</sequence>
<protein>
    <submittedName>
        <fullName evidence="2">Uncharacterized protein</fullName>
    </submittedName>
</protein>
<gene>
    <name evidence="2" type="ordered locus">HAPS_2159</name>
</gene>
<reference evidence="2 3" key="1">
    <citation type="journal article" date="2009" name="J. Bacteriol.">
        <title>Complete genome sequence of Haemophilus parasuis SH0165.</title>
        <authorList>
            <person name="Yue M."/>
            <person name="Yang F."/>
            <person name="Yang J."/>
            <person name="Bei W."/>
            <person name="Cai X."/>
            <person name="Chen L."/>
            <person name="Dong J."/>
            <person name="Zhou R."/>
            <person name="Jin M."/>
            <person name="Jin Q."/>
            <person name="Chen H."/>
        </authorList>
    </citation>
    <scope>NUCLEOTIDE SEQUENCE [LARGE SCALE GENOMIC DNA]</scope>
    <source>
        <strain evidence="2 3">SH0165</strain>
    </source>
</reference>
<evidence type="ECO:0000313" key="3">
    <source>
        <dbReference type="Proteomes" id="UP000006743"/>
    </source>
</evidence>
<dbReference type="RefSeq" id="WP_010786047.1">
    <property type="nucleotide sequence ID" value="NC_011852.1"/>
</dbReference>